<dbReference type="RefSeq" id="WP_194105177.1">
    <property type="nucleotide sequence ID" value="NZ_JADFFM010000001.1"/>
</dbReference>
<keyword evidence="6" id="KW-0472">Membrane</keyword>
<keyword evidence="3" id="KW-0813">Transport</keyword>
<evidence type="ECO:0000256" key="4">
    <source>
        <dbReference type="ARBA" id="ARBA00022452"/>
    </source>
</evidence>
<keyword evidence="7" id="KW-0998">Cell outer membrane</keyword>
<keyword evidence="5" id="KW-0812">Transmembrane</keyword>
<accession>A0ABR9XF34</accession>
<evidence type="ECO:0000313" key="9">
    <source>
        <dbReference type="EMBL" id="MBE9665790.1"/>
    </source>
</evidence>
<dbReference type="PANTHER" id="PTHR30026:SF20">
    <property type="entry name" value="OUTER MEMBRANE PROTEIN TOLC"/>
    <property type="match status" value="1"/>
</dbReference>
<reference evidence="9 10" key="1">
    <citation type="submission" date="2020-10" db="EMBL/GenBank/DDBJ databases">
        <title>Mucilaginibacter mali sp. nov., isolated from rhizosphere soil of apple orchard.</title>
        <authorList>
            <person name="Lee J.-S."/>
            <person name="Kim H.S."/>
            <person name="Kim J.-S."/>
        </authorList>
    </citation>
    <scope>NUCLEOTIDE SEQUENCE [LARGE SCALE GENOMIC DNA]</scope>
    <source>
        <strain evidence="9 10">KCTC 23157</strain>
    </source>
</reference>
<keyword evidence="10" id="KW-1185">Reference proteome</keyword>
<dbReference type="SUPFAM" id="SSF56954">
    <property type="entry name" value="Outer membrane efflux proteins (OEP)"/>
    <property type="match status" value="1"/>
</dbReference>
<evidence type="ECO:0000256" key="3">
    <source>
        <dbReference type="ARBA" id="ARBA00022448"/>
    </source>
</evidence>
<feature type="signal peptide" evidence="8">
    <location>
        <begin position="1"/>
        <end position="27"/>
    </location>
</feature>
<comment type="subcellular location">
    <subcellularLocation>
        <location evidence="1">Cell outer membrane</location>
    </subcellularLocation>
</comment>
<dbReference type="Gene3D" id="1.20.1600.10">
    <property type="entry name" value="Outer membrane efflux proteins (OEP)"/>
    <property type="match status" value="1"/>
</dbReference>
<dbReference type="InterPro" id="IPR003423">
    <property type="entry name" value="OMP_efflux"/>
</dbReference>
<comment type="similarity">
    <text evidence="2">Belongs to the outer membrane factor (OMF) (TC 1.B.17) family.</text>
</comment>
<organism evidence="9 10">
    <name type="scientific">Mucilaginibacter boryungensis</name>
    <dbReference type="NCBI Taxonomy" id="768480"/>
    <lineage>
        <taxon>Bacteria</taxon>
        <taxon>Pseudomonadati</taxon>
        <taxon>Bacteroidota</taxon>
        <taxon>Sphingobacteriia</taxon>
        <taxon>Sphingobacteriales</taxon>
        <taxon>Sphingobacteriaceae</taxon>
        <taxon>Mucilaginibacter</taxon>
    </lineage>
</organism>
<dbReference type="Pfam" id="PF02321">
    <property type="entry name" value="OEP"/>
    <property type="match status" value="2"/>
</dbReference>
<gene>
    <name evidence="9" type="ORF">IRJ18_05410</name>
</gene>
<dbReference type="Proteomes" id="UP000632774">
    <property type="component" value="Unassembled WGS sequence"/>
</dbReference>
<proteinExistence type="inferred from homology"/>
<protein>
    <submittedName>
        <fullName evidence="9">TolC family protein</fullName>
    </submittedName>
</protein>
<sequence length="450" mass="49592">MKNQFKAHALAWAVLLIFALAVSKAHAQSHIDLGINDAVRLAGIHNRELKSDSLNIGKAQQQTVISRALLLPNIGITGQYQRYFQKPVFFGLGGAPATSGSIPYSRFGGDDQVGAQVGLVQSLYNPSATAGLKQAKLYEKQAGLLYRDKEADITATVKQVYLRMLVLGKRLQLQKESITRNKKALEDSRSLLAQGKALRVDTLRAFTNLKNLEPDILRLTYAIEVSRQQLKVLLALDEKTEVNLTDTLSYNAGDVLPDEEGLYKEALAQRPDLKALELNKTISQSQVDIAKAGKLPVLNLVGQYQVQSQANGFKWSGSSWPPVSFAGLQFAIPIFSGNSNKAKVARAKIEVEQSTVNYTNAREQLRVGVKQVIANLAETNQRIQIQAKVAETAALSYNITQYRYERGVASRLELLDAELGLTTAKSNYLEAIYDYQSAKIDLERVLASKN</sequence>
<evidence type="ECO:0000256" key="5">
    <source>
        <dbReference type="ARBA" id="ARBA00022692"/>
    </source>
</evidence>
<name>A0ABR9XF34_9SPHI</name>
<evidence type="ECO:0000256" key="7">
    <source>
        <dbReference type="ARBA" id="ARBA00023237"/>
    </source>
</evidence>
<comment type="caution">
    <text evidence="9">The sequence shown here is derived from an EMBL/GenBank/DDBJ whole genome shotgun (WGS) entry which is preliminary data.</text>
</comment>
<keyword evidence="8" id="KW-0732">Signal</keyword>
<evidence type="ECO:0000256" key="2">
    <source>
        <dbReference type="ARBA" id="ARBA00007613"/>
    </source>
</evidence>
<dbReference type="PANTHER" id="PTHR30026">
    <property type="entry name" value="OUTER MEMBRANE PROTEIN TOLC"/>
    <property type="match status" value="1"/>
</dbReference>
<dbReference type="EMBL" id="JADFFM010000001">
    <property type="protein sequence ID" value="MBE9665790.1"/>
    <property type="molecule type" value="Genomic_DNA"/>
</dbReference>
<evidence type="ECO:0000256" key="6">
    <source>
        <dbReference type="ARBA" id="ARBA00023136"/>
    </source>
</evidence>
<evidence type="ECO:0000256" key="8">
    <source>
        <dbReference type="SAM" id="SignalP"/>
    </source>
</evidence>
<evidence type="ECO:0000256" key="1">
    <source>
        <dbReference type="ARBA" id="ARBA00004442"/>
    </source>
</evidence>
<evidence type="ECO:0000313" key="10">
    <source>
        <dbReference type="Proteomes" id="UP000632774"/>
    </source>
</evidence>
<dbReference type="InterPro" id="IPR051906">
    <property type="entry name" value="TolC-like"/>
</dbReference>
<keyword evidence="4" id="KW-1134">Transmembrane beta strand</keyword>
<feature type="chain" id="PRO_5045442854" evidence="8">
    <location>
        <begin position="28"/>
        <end position="450"/>
    </location>
</feature>